<dbReference type="SMART" id="SM01321">
    <property type="entry name" value="Y1_Tnp"/>
    <property type="match status" value="1"/>
</dbReference>
<dbReference type="InterPro" id="IPR036515">
    <property type="entry name" value="Transposase_17_sf"/>
</dbReference>
<organism evidence="2 3">
    <name type="scientific">Clostridium bovifaecis</name>
    <dbReference type="NCBI Taxonomy" id="2184719"/>
    <lineage>
        <taxon>Bacteria</taxon>
        <taxon>Bacillati</taxon>
        <taxon>Bacillota</taxon>
        <taxon>Clostridia</taxon>
        <taxon>Eubacteriales</taxon>
        <taxon>Clostridiaceae</taxon>
        <taxon>Clostridium</taxon>
    </lineage>
</organism>
<dbReference type="GO" id="GO:0004803">
    <property type="term" value="F:transposase activity"/>
    <property type="evidence" value="ECO:0007669"/>
    <property type="project" value="InterPro"/>
</dbReference>
<dbReference type="EMBL" id="CP046522">
    <property type="protein sequence ID" value="QGU95856.1"/>
    <property type="molecule type" value="Genomic_DNA"/>
</dbReference>
<dbReference type="GO" id="GO:0006313">
    <property type="term" value="P:DNA transposition"/>
    <property type="evidence" value="ECO:0007669"/>
    <property type="project" value="InterPro"/>
</dbReference>
<accession>A0A6I6EY26</accession>
<dbReference type="NCBIfam" id="NF047646">
    <property type="entry name" value="REP_Tyr_transpos"/>
    <property type="match status" value="1"/>
</dbReference>
<evidence type="ECO:0000313" key="2">
    <source>
        <dbReference type="EMBL" id="QGU95856.1"/>
    </source>
</evidence>
<sequence length="187" mass="22627">MVRKKLVWYPGAIYHITNRGNHRNDIFRDGEDYLVYLTILKEALERYKAILYCYCLMTNHVHLIIETSDVTISEIMRRINLFYTKYFNNKYNLIGHLFQGRYFAELIEEDKYILEASRYIHLNPVRARMVRNPEDYEWSSYGMYIGNIDEKIILSKKILAYFKEEDKRKLYKVFVESGIKIHEEEVI</sequence>
<reference evidence="2 3" key="1">
    <citation type="submission" date="2019-12" db="EMBL/GenBank/DDBJ databases">
        <title>Genome sequenceing of Clostridium bovifaecis.</title>
        <authorList>
            <person name="Yao Y."/>
        </authorList>
    </citation>
    <scope>NUCLEOTIDE SEQUENCE [LARGE SCALE GENOMIC DNA]</scope>
    <source>
        <strain evidence="2 3">BXX</strain>
    </source>
</reference>
<evidence type="ECO:0000259" key="1">
    <source>
        <dbReference type="SMART" id="SM01321"/>
    </source>
</evidence>
<dbReference type="Gene3D" id="3.30.70.1290">
    <property type="entry name" value="Transposase IS200-like"/>
    <property type="match status" value="1"/>
</dbReference>
<dbReference type="Proteomes" id="UP000422764">
    <property type="component" value="Chromosome"/>
</dbReference>
<name>A0A6I6EY26_9CLOT</name>
<dbReference type="InterPro" id="IPR002686">
    <property type="entry name" value="Transposase_17"/>
</dbReference>
<dbReference type="SUPFAM" id="SSF143422">
    <property type="entry name" value="Transposase IS200-like"/>
    <property type="match status" value="1"/>
</dbReference>
<evidence type="ECO:0000313" key="3">
    <source>
        <dbReference type="Proteomes" id="UP000422764"/>
    </source>
</evidence>
<gene>
    <name evidence="2" type="ORF">GOM49_12780</name>
</gene>
<dbReference type="GO" id="GO:0003677">
    <property type="term" value="F:DNA binding"/>
    <property type="evidence" value="ECO:0007669"/>
    <property type="project" value="InterPro"/>
</dbReference>
<feature type="domain" description="Transposase IS200-like" evidence="1">
    <location>
        <begin position="9"/>
        <end position="123"/>
    </location>
</feature>
<dbReference type="PANTHER" id="PTHR34322:SF2">
    <property type="entry name" value="TRANSPOSASE IS200-LIKE DOMAIN-CONTAINING PROTEIN"/>
    <property type="match status" value="1"/>
</dbReference>
<keyword evidence="3" id="KW-1185">Reference proteome</keyword>
<dbReference type="Pfam" id="PF01797">
    <property type="entry name" value="Y1_Tnp"/>
    <property type="match status" value="1"/>
</dbReference>
<proteinExistence type="predicted"/>
<dbReference type="PANTHER" id="PTHR34322">
    <property type="entry name" value="TRANSPOSASE, Y1_TNP DOMAIN-CONTAINING"/>
    <property type="match status" value="1"/>
</dbReference>
<dbReference type="AlphaFoldDB" id="A0A6I6EY26"/>
<protein>
    <submittedName>
        <fullName evidence="2">Transposase</fullName>
    </submittedName>
</protein>